<feature type="signal peptide" evidence="7">
    <location>
        <begin position="1"/>
        <end position="18"/>
    </location>
</feature>
<comment type="cofactor">
    <cofactor evidence="1">
        <name>FAD</name>
        <dbReference type="ChEBI" id="CHEBI:57692"/>
    </cofactor>
</comment>
<dbReference type="Proteomes" id="UP000594263">
    <property type="component" value="Unplaced"/>
</dbReference>
<evidence type="ECO:0000256" key="3">
    <source>
        <dbReference type="ARBA" id="ARBA00022630"/>
    </source>
</evidence>
<name>A0A7N0REN0_KALFE</name>
<dbReference type="Pfam" id="PF01565">
    <property type="entry name" value="FAD_binding_4"/>
    <property type="match status" value="1"/>
</dbReference>
<sequence>MSRIFFFIIFLLSTLISSAPSRFQSYYLRRFSSCLALNKVTNFTALPQNHNTSAEYYALLKYSIYNLRFADQALPKPLFIVLPGTADQISKTVGCAKAAALRVRARCGGHDYEGASSVSLLSSPFIIIDLMNLDKVEVDLRSETAWVEGGATLGQTYKAIADASSVHAFTGGSCPTVGVGGHISGGGFGLLSRKYGLAADNVVDAILVDANGRLLNRSAMGEDVFWALRGGGGGGGWGIICAWKIKLQPVPQTVTSFVVSRQGTQRNLTNLVDTWQSVAPKLPDEFYLSVFIGSGCPAGVCVSFDGFYLGSKSEAVSVMTRLFPGLGVTPSDCMESSWIESVLFFSGLGKNSSLADLSNRYSTSKHFFKAKSDYVKSPIPLSGIRSAMSMIEAEPKGYVILDPYGGAMGRIPRDTIAFPHRSGNLFSIQYQVEWKAEDDQRRDSYIKWIREFYDVMEGFVSSSPRAAYVNYLDFDLGVTTDEKGAVEKARVWGERYFLGNFDRLVRAKTEIDPENYFRSEQGIPPLLSRPALH</sequence>
<dbReference type="Gene3D" id="3.30.465.10">
    <property type="match status" value="1"/>
</dbReference>
<evidence type="ECO:0000313" key="10">
    <source>
        <dbReference type="Proteomes" id="UP000594263"/>
    </source>
</evidence>
<organism evidence="9 10">
    <name type="scientific">Kalanchoe fedtschenkoi</name>
    <name type="common">Lavender scallops</name>
    <name type="synonym">South American air plant</name>
    <dbReference type="NCBI Taxonomy" id="63787"/>
    <lineage>
        <taxon>Eukaryota</taxon>
        <taxon>Viridiplantae</taxon>
        <taxon>Streptophyta</taxon>
        <taxon>Embryophyta</taxon>
        <taxon>Tracheophyta</taxon>
        <taxon>Spermatophyta</taxon>
        <taxon>Magnoliopsida</taxon>
        <taxon>eudicotyledons</taxon>
        <taxon>Gunneridae</taxon>
        <taxon>Pentapetalae</taxon>
        <taxon>Saxifragales</taxon>
        <taxon>Crassulaceae</taxon>
        <taxon>Kalanchoe</taxon>
    </lineage>
</organism>
<comment type="similarity">
    <text evidence="2">Belongs to the oxygen-dependent FAD-linked oxidoreductase family.</text>
</comment>
<dbReference type="InterPro" id="IPR016169">
    <property type="entry name" value="FAD-bd_PCMH_sub2"/>
</dbReference>
<dbReference type="InterPro" id="IPR006094">
    <property type="entry name" value="Oxid_FAD_bind_N"/>
</dbReference>
<evidence type="ECO:0000256" key="7">
    <source>
        <dbReference type="SAM" id="SignalP"/>
    </source>
</evidence>
<dbReference type="PANTHER" id="PTHR32448">
    <property type="entry name" value="OS08G0158400 PROTEIN"/>
    <property type="match status" value="1"/>
</dbReference>
<evidence type="ECO:0000256" key="6">
    <source>
        <dbReference type="ARBA" id="ARBA00023180"/>
    </source>
</evidence>
<evidence type="ECO:0000256" key="4">
    <source>
        <dbReference type="ARBA" id="ARBA00022729"/>
    </source>
</evidence>
<evidence type="ECO:0000256" key="1">
    <source>
        <dbReference type="ARBA" id="ARBA00001974"/>
    </source>
</evidence>
<dbReference type="OMA" id="QPDEIWS"/>
<dbReference type="Gene3D" id="3.30.43.10">
    <property type="entry name" value="Uridine Diphospho-n-acetylenolpyruvylglucosamine Reductase, domain 2"/>
    <property type="match status" value="1"/>
</dbReference>
<keyword evidence="4 7" id="KW-0732">Signal</keyword>
<dbReference type="AlphaFoldDB" id="A0A7N0REN0"/>
<accession>A0A7N0REN0</accession>
<dbReference type="Pfam" id="PF08031">
    <property type="entry name" value="BBE"/>
    <property type="match status" value="1"/>
</dbReference>
<dbReference type="InterPro" id="IPR012951">
    <property type="entry name" value="BBE"/>
</dbReference>
<dbReference type="GO" id="GO:0071949">
    <property type="term" value="F:FAD binding"/>
    <property type="evidence" value="ECO:0007669"/>
    <property type="project" value="InterPro"/>
</dbReference>
<dbReference type="Gramene" id="Kaladp0009s0010.1.v1.1">
    <property type="protein sequence ID" value="Kaladp0009s0010.1.v1.1.CDS.1"/>
    <property type="gene ID" value="Kaladp0009s0010.v1.1"/>
</dbReference>
<evidence type="ECO:0000313" key="9">
    <source>
        <dbReference type="EnsemblPlants" id="Kaladp0009s0010.1.v1.1.CDS.1"/>
    </source>
</evidence>
<keyword evidence="6" id="KW-0325">Glycoprotein</keyword>
<feature type="domain" description="FAD-binding PCMH-type" evidence="8">
    <location>
        <begin position="73"/>
        <end position="250"/>
    </location>
</feature>
<dbReference type="InterPro" id="IPR036318">
    <property type="entry name" value="FAD-bd_PCMH-like_sf"/>
</dbReference>
<keyword evidence="3" id="KW-0285">Flavoprotein</keyword>
<dbReference type="EnsemblPlants" id="Kaladp0009s0010.1.v1.1">
    <property type="protein sequence ID" value="Kaladp0009s0010.1.v1.1.CDS.1"/>
    <property type="gene ID" value="Kaladp0009s0010.v1.1"/>
</dbReference>
<dbReference type="Gene3D" id="3.40.462.20">
    <property type="match status" value="1"/>
</dbReference>
<keyword evidence="10" id="KW-1185">Reference proteome</keyword>
<dbReference type="SUPFAM" id="SSF56176">
    <property type="entry name" value="FAD-binding/transporter-associated domain-like"/>
    <property type="match status" value="1"/>
</dbReference>
<protein>
    <recommendedName>
        <fullName evidence="8">FAD-binding PCMH-type domain-containing protein</fullName>
    </recommendedName>
</protein>
<evidence type="ECO:0000256" key="2">
    <source>
        <dbReference type="ARBA" id="ARBA00005466"/>
    </source>
</evidence>
<evidence type="ECO:0000259" key="8">
    <source>
        <dbReference type="PROSITE" id="PS51387"/>
    </source>
</evidence>
<keyword evidence="5" id="KW-0274">FAD</keyword>
<dbReference type="GO" id="GO:0016491">
    <property type="term" value="F:oxidoreductase activity"/>
    <property type="evidence" value="ECO:0007669"/>
    <property type="project" value="InterPro"/>
</dbReference>
<dbReference type="InterPro" id="IPR016166">
    <property type="entry name" value="FAD-bd_PCMH"/>
</dbReference>
<feature type="chain" id="PRO_5029558576" description="FAD-binding PCMH-type domain-containing protein" evidence="7">
    <location>
        <begin position="19"/>
        <end position="533"/>
    </location>
</feature>
<dbReference type="InterPro" id="IPR016167">
    <property type="entry name" value="FAD-bd_PCMH_sub1"/>
</dbReference>
<proteinExistence type="inferred from homology"/>
<evidence type="ECO:0000256" key="5">
    <source>
        <dbReference type="ARBA" id="ARBA00022827"/>
    </source>
</evidence>
<reference evidence="9" key="1">
    <citation type="submission" date="2021-01" db="UniProtKB">
        <authorList>
            <consortium name="EnsemblPlants"/>
        </authorList>
    </citation>
    <scope>IDENTIFICATION</scope>
</reference>
<dbReference type="PROSITE" id="PS51387">
    <property type="entry name" value="FAD_PCMH"/>
    <property type="match status" value="1"/>
</dbReference>